<dbReference type="SUPFAM" id="SSF53623">
    <property type="entry name" value="MurD-like peptide ligases, catalytic domain"/>
    <property type="match status" value="1"/>
</dbReference>
<keyword evidence="11" id="KW-0131">Cell cycle</keyword>
<feature type="domain" description="Mur ligase central" evidence="17">
    <location>
        <begin position="105"/>
        <end position="273"/>
    </location>
</feature>
<dbReference type="EMBL" id="FUWY01000005">
    <property type="protein sequence ID" value="SJZ86964.1"/>
    <property type="molecule type" value="Genomic_DNA"/>
</dbReference>
<evidence type="ECO:0000256" key="2">
    <source>
        <dbReference type="ARBA" id="ARBA00004752"/>
    </source>
</evidence>
<gene>
    <name evidence="18" type="ORF">SAMN02745191_1900</name>
</gene>
<dbReference type="EC" id="6.3.2.8" evidence="3 14"/>
<dbReference type="GO" id="GO:0009252">
    <property type="term" value="P:peptidoglycan biosynthetic process"/>
    <property type="evidence" value="ECO:0007669"/>
    <property type="project" value="UniProtKB-UniRule"/>
</dbReference>
<keyword evidence="8" id="KW-0067">ATP-binding</keyword>
<dbReference type="GO" id="GO:0008360">
    <property type="term" value="P:regulation of cell shape"/>
    <property type="evidence" value="ECO:0007669"/>
    <property type="project" value="UniProtKB-KW"/>
</dbReference>
<evidence type="ECO:0000256" key="8">
    <source>
        <dbReference type="ARBA" id="ARBA00022840"/>
    </source>
</evidence>
<dbReference type="STRING" id="118967.SAMN02745191_1900"/>
<dbReference type="Gene3D" id="3.90.190.20">
    <property type="entry name" value="Mur ligase, C-terminal domain"/>
    <property type="match status" value="1"/>
</dbReference>
<dbReference type="GO" id="GO:0005737">
    <property type="term" value="C:cytoplasm"/>
    <property type="evidence" value="ECO:0007669"/>
    <property type="project" value="UniProtKB-SubCell"/>
</dbReference>
<keyword evidence="12" id="KW-0961">Cell wall biogenesis/degradation</keyword>
<dbReference type="GO" id="GO:0051301">
    <property type="term" value="P:cell division"/>
    <property type="evidence" value="ECO:0007669"/>
    <property type="project" value="UniProtKB-KW"/>
</dbReference>
<dbReference type="NCBIfam" id="TIGR01082">
    <property type="entry name" value="murC"/>
    <property type="match status" value="1"/>
</dbReference>
<feature type="domain" description="Mur ligase C-terminal" evidence="16">
    <location>
        <begin position="299"/>
        <end position="377"/>
    </location>
</feature>
<dbReference type="InterPro" id="IPR000713">
    <property type="entry name" value="Mur_ligase_N"/>
</dbReference>
<keyword evidence="19" id="KW-1185">Reference proteome</keyword>
<dbReference type="InterPro" id="IPR036565">
    <property type="entry name" value="Mur-like_cat_sf"/>
</dbReference>
<dbReference type="Pfam" id="PF02875">
    <property type="entry name" value="Mur_ligase_C"/>
    <property type="match status" value="1"/>
</dbReference>
<dbReference type="GO" id="GO:0008763">
    <property type="term" value="F:UDP-N-acetylmuramate-L-alanine ligase activity"/>
    <property type="evidence" value="ECO:0007669"/>
    <property type="project" value="UniProtKB-UniRule"/>
</dbReference>
<evidence type="ECO:0000256" key="12">
    <source>
        <dbReference type="ARBA" id="ARBA00023316"/>
    </source>
</evidence>
<dbReference type="GO" id="GO:0005524">
    <property type="term" value="F:ATP binding"/>
    <property type="evidence" value="ECO:0007669"/>
    <property type="project" value="UniProtKB-KW"/>
</dbReference>
<dbReference type="PANTHER" id="PTHR43445:SF3">
    <property type="entry name" value="UDP-N-ACETYLMURAMATE--L-ALANINE LIGASE"/>
    <property type="match status" value="1"/>
</dbReference>
<evidence type="ECO:0000256" key="10">
    <source>
        <dbReference type="ARBA" id="ARBA00022984"/>
    </source>
</evidence>
<dbReference type="InterPro" id="IPR036615">
    <property type="entry name" value="Mur_ligase_C_dom_sf"/>
</dbReference>
<evidence type="ECO:0000259" key="16">
    <source>
        <dbReference type="Pfam" id="PF02875"/>
    </source>
</evidence>
<keyword evidence="9" id="KW-0133">Cell shape</keyword>
<evidence type="ECO:0000256" key="3">
    <source>
        <dbReference type="ARBA" id="ARBA00012211"/>
    </source>
</evidence>
<keyword evidence="10" id="KW-0573">Peptidoglycan synthesis</keyword>
<dbReference type="Pfam" id="PF01225">
    <property type="entry name" value="Mur_ligase"/>
    <property type="match status" value="1"/>
</dbReference>
<name>A0A1T4P634_9FIRM</name>
<evidence type="ECO:0000256" key="14">
    <source>
        <dbReference type="NCBIfam" id="TIGR01082"/>
    </source>
</evidence>
<keyword evidence="6" id="KW-0132">Cell division</keyword>
<protein>
    <recommendedName>
        <fullName evidence="3 14">UDP-N-acetylmuramate--L-alanine ligase</fullName>
        <ecNumber evidence="3 14">6.3.2.8</ecNumber>
    </recommendedName>
</protein>
<dbReference type="InterPro" id="IPR005758">
    <property type="entry name" value="UDP-N-AcMur_Ala_ligase_MurC"/>
</dbReference>
<evidence type="ECO:0000259" key="17">
    <source>
        <dbReference type="Pfam" id="PF08245"/>
    </source>
</evidence>
<evidence type="ECO:0000313" key="18">
    <source>
        <dbReference type="EMBL" id="SJZ86964.1"/>
    </source>
</evidence>
<keyword evidence="5 18" id="KW-0436">Ligase</keyword>
<evidence type="ECO:0000259" key="15">
    <source>
        <dbReference type="Pfam" id="PF01225"/>
    </source>
</evidence>
<comment type="pathway">
    <text evidence="2">Cell wall biogenesis; peptidoglycan biosynthesis.</text>
</comment>
<dbReference type="InterPro" id="IPR050061">
    <property type="entry name" value="MurCDEF_pg_biosynth"/>
</dbReference>
<evidence type="ECO:0000256" key="11">
    <source>
        <dbReference type="ARBA" id="ARBA00023306"/>
    </source>
</evidence>
<dbReference type="InterPro" id="IPR013221">
    <property type="entry name" value="Mur_ligase_cen"/>
</dbReference>
<evidence type="ECO:0000256" key="6">
    <source>
        <dbReference type="ARBA" id="ARBA00022618"/>
    </source>
</evidence>
<dbReference type="Gene3D" id="3.40.50.720">
    <property type="entry name" value="NAD(P)-binding Rossmann-like Domain"/>
    <property type="match status" value="1"/>
</dbReference>
<dbReference type="Gene3D" id="3.40.1190.10">
    <property type="entry name" value="Mur-like, catalytic domain"/>
    <property type="match status" value="1"/>
</dbReference>
<evidence type="ECO:0000256" key="1">
    <source>
        <dbReference type="ARBA" id="ARBA00004496"/>
    </source>
</evidence>
<keyword evidence="7" id="KW-0547">Nucleotide-binding</keyword>
<dbReference type="RefSeq" id="WP_078712305.1">
    <property type="nucleotide sequence ID" value="NZ_FUWY01000005.1"/>
</dbReference>
<evidence type="ECO:0000256" key="13">
    <source>
        <dbReference type="ARBA" id="ARBA00047833"/>
    </source>
</evidence>
<comment type="catalytic activity">
    <reaction evidence="13">
        <text>UDP-N-acetyl-alpha-D-muramate + L-alanine + ATP = UDP-N-acetyl-alpha-D-muramoyl-L-alanine + ADP + phosphate + H(+)</text>
        <dbReference type="Rhea" id="RHEA:23372"/>
        <dbReference type="ChEBI" id="CHEBI:15378"/>
        <dbReference type="ChEBI" id="CHEBI:30616"/>
        <dbReference type="ChEBI" id="CHEBI:43474"/>
        <dbReference type="ChEBI" id="CHEBI:57972"/>
        <dbReference type="ChEBI" id="CHEBI:70757"/>
        <dbReference type="ChEBI" id="CHEBI:83898"/>
        <dbReference type="ChEBI" id="CHEBI:456216"/>
        <dbReference type="EC" id="6.3.2.8"/>
    </reaction>
</comment>
<dbReference type="SUPFAM" id="SSF51984">
    <property type="entry name" value="MurCD N-terminal domain"/>
    <property type="match status" value="1"/>
</dbReference>
<sequence length="435" mass="49403">MIYFIGIKGTGMSALACILHDLGEEVAGSDLSKHFFTEEPLIARNIQIDEFNQNNIKDNMTVIIGNAFGEDFEEVIAARSNPTITCYRYHEYLGSLMSRYISISVAGSHGKTTTTGMLSAMMDTVFPTGYLIGDGTGVIHEDSKYLCVESCEYRRHFLAYKPDYAIITNVEIDHVDYFKSTEDYRLAYEQFSNNIKKTCMIYGDDEEARKLDLACDHLWYGEGEDNDLRAINVVESTTGIEFDVIFKGEFQYRYQLPFVGRHLLWNSLAVIGIGMLEELTPEQIEKGLSSFKGVKRRFVVEEVGNNVFIDDYAHHPTEVSITIDAARKRYPNKKLIAIFKPHRVSRVFHFADQFATALEKADEVYLCDFTSIDDKEDGIDINISYLQNRIPASKILTEDDAGAKILAQEEPAVYLFMSSKDIYGLANKVKRYQNS</sequence>
<dbReference type="InterPro" id="IPR004101">
    <property type="entry name" value="Mur_ligase_C"/>
</dbReference>
<dbReference type="PANTHER" id="PTHR43445">
    <property type="entry name" value="UDP-N-ACETYLMURAMATE--L-ALANINE LIGASE-RELATED"/>
    <property type="match status" value="1"/>
</dbReference>
<dbReference type="UniPathway" id="UPA00219"/>
<dbReference type="Proteomes" id="UP000243297">
    <property type="component" value="Unassembled WGS sequence"/>
</dbReference>
<dbReference type="GO" id="GO:0071555">
    <property type="term" value="P:cell wall organization"/>
    <property type="evidence" value="ECO:0007669"/>
    <property type="project" value="UniProtKB-KW"/>
</dbReference>
<keyword evidence="4" id="KW-0963">Cytoplasm</keyword>
<evidence type="ECO:0000256" key="7">
    <source>
        <dbReference type="ARBA" id="ARBA00022741"/>
    </source>
</evidence>
<proteinExistence type="predicted"/>
<organism evidence="18 19">
    <name type="scientific">Anaerorhabdus furcosa</name>
    <dbReference type="NCBI Taxonomy" id="118967"/>
    <lineage>
        <taxon>Bacteria</taxon>
        <taxon>Bacillati</taxon>
        <taxon>Bacillota</taxon>
        <taxon>Erysipelotrichia</taxon>
        <taxon>Erysipelotrichales</taxon>
        <taxon>Erysipelotrichaceae</taxon>
        <taxon>Anaerorhabdus</taxon>
    </lineage>
</organism>
<comment type="subcellular location">
    <subcellularLocation>
        <location evidence="1">Cytoplasm</location>
    </subcellularLocation>
</comment>
<accession>A0A1T4P634</accession>
<dbReference type="OrthoDB" id="9804126at2"/>
<evidence type="ECO:0000256" key="4">
    <source>
        <dbReference type="ARBA" id="ARBA00022490"/>
    </source>
</evidence>
<dbReference type="Pfam" id="PF08245">
    <property type="entry name" value="Mur_ligase_M"/>
    <property type="match status" value="1"/>
</dbReference>
<reference evidence="19" key="1">
    <citation type="submission" date="2017-02" db="EMBL/GenBank/DDBJ databases">
        <authorList>
            <person name="Varghese N."/>
            <person name="Submissions S."/>
        </authorList>
    </citation>
    <scope>NUCLEOTIDE SEQUENCE [LARGE SCALE GENOMIC DNA]</scope>
    <source>
        <strain evidence="19">ATCC 25662</strain>
    </source>
</reference>
<dbReference type="AlphaFoldDB" id="A0A1T4P634"/>
<feature type="domain" description="Mur ligase N-terminal catalytic" evidence="15">
    <location>
        <begin position="2"/>
        <end position="100"/>
    </location>
</feature>
<evidence type="ECO:0000256" key="9">
    <source>
        <dbReference type="ARBA" id="ARBA00022960"/>
    </source>
</evidence>
<dbReference type="SUPFAM" id="SSF53244">
    <property type="entry name" value="MurD-like peptide ligases, peptide-binding domain"/>
    <property type="match status" value="1"/>
</dbReference>
<evidence type="ECO:0000313" key="19">
    <source>
        <dbReference type="Proteomes" id="UP000243297"/>
    </source>
</evidence>
<evidence type="ECO:0000256" key="5">
    <source>
        <dbReference type="ARBA" id="ARBA00022598"/>
    </source>
</evidence>